<feature type="non-terminal residue" evidence="1">
    <location>
        <position position="1"/>
    </location>
</feature>
<protein>
    <submittedName>
        <fullName evidence="1">Uncharacterized protein</fullName>
    </submittedName>
</protein>
<evidence type="ECO:0000313" key="1">
    <source>
        <dbReference type="EMBL" id="GFC69085.1"/>
    </source>
</evidence>
<comment type="caution">
    <text evidence="1">The sequence shown here is derived from an EMBL/GenBank/DDBJ whole genome shotgun (WGS) entry which is preliminary data.</text>
</comment>
<name>A0A699QJ77_TANCI</name>
<gene>
    <name evidence="1" type="ORF">Tci_841055</name>
</gene>
<dbReference type="EMBL" id="BKCJ011023093">
    <property type="protein sequence ID" value="GFC69085.1"/>
    <property type="molecule type" value="Genomic_DNA"/>
</dbReference>
<proteinExistence type="predicted"/>
<accession>A0A699QJ77</accession>
<reference evidence="1" key="1">
    <citation type="journal article" date="2019" name="Sci. Rep.">
        <title>Draft genome of Tanacetum cinerariifolium, the natural source of mosquito coil.</title>
        <authorList>
            <person name="Yamashiro T."/>
            <person name="Shiraishi A."/>
            <person name="Satake H."/>
            <person name="Nakayama K."/>
        </authorList>
    </citation>
    <scope>NUCLEOTIDE SEQUENCE</scope>
</reference>
<dbReference type="AlphaFoldDB" id="A0A699QJ77"/>
<organism evidence="1">
    <name type="scientific">Tanacetum cinerariifolium</name>
    <name type="common">Dalmatian daisy</name>
    <name type="synonym">Chrysanthemum cinerariifolium</name>
    <dbReference type="NCBI Taxonomy" id="118510"/>
    <lineage>
        <taxon>Eukaryota</taxon>
        <taxon>Viridiplantae</taxon>
        <taxon>Streptophyta</taxon>
        <taxon>Embryophyta</taxon>
        <taxon>Tracheophyta</taxon>
        <taxon>Spermatophyta</taxon>
        <taxon>Magnoliopsida</taxon>
        <taxon>eudicotyledons</taxon>
        <taxon>Gunneridae</taxon>
        <taxon>Pentapetalae</taxon>
        <taxon>asterids</taxon>
        <taxon>campanulids</taxon>
        <taxon>Asterales</taxon>
        <taxon>Asteraceae</taxon>
        <taxon>Asteroideae</taxon>
        <taxon>Anthemideae</taxon>
        <taxon>Anthemidinae</taxon>
        <taxon>Tanacetum</taxon>
    </lineage>
</organism>
<sequence length="78" mass="8766">STARPTEGRRIDYGFVSTLDAEARRRGIGEVGYGIRDTWIDPTETIPDKAPMTARRSILGLQSLPSSMSMIHMTYMLY</sequence>